<organism evidence="3 4">
    <name type="scientific">Alicyclobacillus dauci</name>
    <dbReference type="NCBI Taxonomy" id="1475485"/>
    <lineage>
        <taxon>Bacteria</taxon>
        <taxon>Bacillati</taxon>
        <taxon>Bacillota</taxon>
        <taxon>Bacilli</taxon>
        <taxon>Bacillales</taxon>
        <taxon>Alicyclobacillaceae</taxon>
        <taxon>Alicyclobacillus</taxon>
    </lineage>
</organism>
<keyword evidence="1" id="KW-0547">Nucleotide-binding</keyword>
<sequence>MNREMNAELCWIKQGERIDCVVRPIPRDITIGSMPMVARFRGDGLTVPIRTEAIRETVIYRCPTTLTVTDEEAMLGEVYAILAGEGHDGFTGARLNFRDIIETAKQERVFIYVIPTPHVSELGPWQGYVRLGYKRWQRIPCPKPEAVYNRIPTRALEHRQSATRARRTLQKLEIPVFNPAYFSKSRIYEIITENGLTSYLPETAGQLEQSTFLSILQRHGAVYLKPSGGSVGHGMLRVEASKGSCWLVHVLKHGRTTHHTCANLQEVWNTVNRERVPGRYVVQQAIPLLEYGGNPCDFRVLLQKQNNTWHMVGRGVRVSGDGTITTHVPNGGSIANADAVLVQAFGTAAGRVQSELEQFVVQAAEAIDSANDGELGEMSMDIGIDRKGHPWFFEANAKPMKFDEPDIRRKSLRGIIGQLRERARST</sequence>
<dbReference type="InterPro" id="IPR011761">
    <property type="entry name" value="ATP-grasp"/>
</dbReference>
<proteinExistence type="predicted"/>
<name>A0ABY6Z045_9BACL</name>
<evidence type="ECO:0000259" key="2">
    <source>
        <dbReference type="PROSITE" id="PS50975"/>
    </source>
</evidence>
<evidence type="ECO:0000313" key="3">
    <source>
        <dbReference type="EMBL" id="WAH35330.1"/>
    </source>
</evidence>
<dbReference type="Pfam" id="PF14398">
    <property type="entry name" value="ATPgrasp_YheCD"/>
    <property type="match status" value="1"/>
</dbReference>
<evidence type="ECO:0000313" key="4">
    <source>
        <dbReference type="Proteomes" id="UP001164803"/>
    </source>
</evidence>
<feature type="domain" description="ATP-grasp" evidence="2">
    <location>
        <begin position="188"/>
        <end position="424"/>
    </location>
</feature>
<dbReference type="Proteomes" id="UP001164803">
    <property type="component" value="Chromosome"/>
</dbReference>
<reference evidence="3" key="1">
    <citation type="submission" date="2022-08" db="EMBL/GenBank/DDBJ databases">
        <title>Alicyclobacillus dauci DSM2870, complete genome.</title>
        <authorList>
            <person name="Wang Q."/>
            <person name="Cai R."/>
            <person name="Wang Z."/>
        </authorList>
    </citation>
    <scope>NUCLEOTIDE SEQUENCE</scope>
    <source>
        <strain evidence="3">DSM 28700</strain>
    </source>
</reference>
<dbReference type="SUPFAM" id="SSF56059">
    <property type="entry name" value="Glutathione synthetase ATP-binding domain-like"/>
    <property type="match status" value="1"/>
</dbReference>
<gene>
    <name evidence="3" type="ORF">NZD86_13585</name>
</gene>
<dbReference type="PROSITE" id="PS50975">
    <property type="entry name" value="ATP_GRASP"/>
    <property type="match status" value="1"/>
</dbReference>
<dbReference type="RefSeq" id="WP_268042462.1">
    <property type="nucleotide sequence ID" value="NZ_CP104064.1"/>
</dbReference>
<protein>
    <submittedName>
        <fullName evidence="3">YheC/YheD family protein</fullName>
    </submittedName>
</protein>
<accession>A0ABY6Z045</accession>
<evidence type="ECO:0000256" key="1">
    <source>
        <dbReference type="PROSITE-ProRule" id="PRU00409"/>
    </source>
</evidence>
<keyword evidence="1" id="KW-0067">ATP-binding</keyword>
<dbReference type="EMBL" id="CP104064">
    <property type="protein sequence ID" value="WAH35330.1"/>
    <property type="molecule type" value="Genomic_DNA"/>
</dbReference>
<keyword evidence="4" id="KW-1185">Reference proteome</keyword>
<dbReference type="InterPro" id="IPR026838">
    <property type="entry name" value="YheC/D"/>
</dbReference>